<feature type="compositionally biased region" description="Acidic residues" evidence="5">
    <location>
        <begin position="3242"/>
        <end position="3257"/>
    </location>
</feature>
<feature type="region of interest" description="Disordered" evidence="5">
    <location>
        <begin position="417"/>
        <end position="449"/>
    </location>
</feature>
<feature type="region of interest" description="Disordered" evidence="5">
    <location>
        <begin position="882"/>
        <end position="920"/>
    </location>
</feature>
<feature type="region of interest" description="Disordered" evidence="5">
    <location>
        <begin position="4329"/>
        <end position="4473"/>
    </location>
</feature>
<dbReference type="PROSITE" id="PS50297">
    <property type="entry name" value="ANK_REP_REGION"/>
    <property type="match status" value="1"/>
</dbReference>
<gene>
    <name evidence="7" type="ORF">VaNZ11_011934</name>
</gene>
<evidence type="ECO:0000256" key="1">
    <source>
        <dbReference type="ARBA" id="ARBA00004430"/>
    </source>
</evidence>
<feature type="repeat" description="ANK" evidence="4">
    <location>
        <begin position="1412"/>
        <end position="1444"/>
    </location>
</feature>
<dbReference type="EMBL" id="BSDZ01000078">
    <property type="protein sequence ID" value="GLI67733.1"/>
    <property type="molecule type" value="Genomic_DNA"/>
</dbReference>
<keyword evidence="6" id="KW-0812">Transmembrane</keyword>
<feature type="transmembrane region" description="Helical" evidence="6">
    <location>
        <begin position="4048"/>
        <end position="4075"/>
    </location>
</feature>
<comment type="subcellular location">
    <subcellularLocation>
        <location evidence="1">Cytoplasm</location>
        <location evidence="1">Cytoskeleton</location>
        <location evidence="1">Cilium axoneme</location>
    </subcellularLocation>
</comment>
<name>A0ABQ5SE56_9CHLO</name>
<feature type="compositionally biased region" description="Polar residues" evidence="5">
    <location>
        <begin position="4329"/>
        <end position="4341"/>
    </location>
</feature>
<feature type="region of interest" description="Disordered" evidence="5">
    <location>
        <begin position="4517"/>
        <end position="4546"/>
    </location>
</feature>
<feature type="compositionally biased region" description="Polar residues" evidence="5">
    <location>
        <begin position="4373"/>
        <end position="4400"/>
    </location>
</feature>
<feature type="transmembrane region" description="Helical" evidence="6">
    <location>
        <begin position="4130"/>
        <end position="4156"/>
    </location>
</feature>
<feature type="transmembrane region" description="Helical" evidence="6">
    <location>
        <begin position="4226"/>
        <end position="4247"/>
    </location>
</feature>
<dbReference type="Pfam" id="PF13637">
    <property type="entry name" value="Ank_4"/>
    <property type="match status" value="1"/>
</dbReference>
<feature type="transmembrane region" description="Helical" evidence="6">
    <location>
        <begin position="3950"/>
        <end position="3971"/>
    </location>
</feature>
<dbReference type="PROSITE" id="PS50088">
    <property type="entry name" value="ANK_REPEAT"/>
    <property type="match status" value="1"/>
</dbReference>
<feature type="compositionally biased region" description="Low complexity" evidence="5">
    <location>
        <begin position="2049"/>
        <end position="2064"/>
    </location>
</feature>
<organism evidence="7 8">
    <name type="scientific">Volvox africanus</name>
    <dbReference type="NCBI Taxonomy" id="51714"/>
    <lineage>
        <taxon>Eukaryota</taxon>
        <taxon>Viridiplantae</taxon>
        <taxon>Chlorophyta</taxon>
        <taxon>core chlorophytes</taxon>
        <taxon>Chlorophyceae</taxon>
        <taxon>CS clade</taxon>
        <taxon>Chlamydomonadales</taxon>
        <taxon>Volvocaceae</taxon>
        <taxon>Volvox</taxon>
    </lineage>
</organism>
<evidence type="ECO:0000313" key="8">
    <source>
        <dbReference type="Proteomes" id="UP001165090"/>
    </source>
</evidence>
<dbReference type="Proteomes" id="UP001165090">
    <property type="component" value="Unassembled WGS sequence"/>
</dbReference>
<feature type="region of interest" description="Disordered" evidence="5">
    <location>
        <begin position="1332"/>
        <end position="1353"/>
    </location>
</feature>
<feature type="transmembrane region" description="Helical" evidence="6">
    <location>
        <begin position="3895"/>
        <end position="3911"/>
    </location>
</feature>
<dbReference type="PANTHER" id="PTHR24189">
    <property type="entry name" value="MYOTROPHIN"/>
    <property type="match status" value="1"/>
</dbReference>
<feature type="region of interest" description="Disordered" evidence="5">
    <location>
        <begin position="2044"/>
        <end position="2066"/>
    </location>
</feature>
<dbReference type="SUPFAM" id="SSF52058">
    <property type="entry name" value="L domain-like"/>
    <property type="match status" value="1"/>
</dbReference>
<protein>
    <submittedName>
        <fullName evidence="7">Uncharacterized protein</fullName>
    </submittedName>
</protein>
<feature type="compositionally biased region" description="Low complexity" evidence="5">
    <location>
        <begin position="430"/>
        <end position="443"/>
    </location>
</feature>
<keyword evidence="6" id="KW-1133">Transmembrane helix</keyword>
<feature type="compositionally biased region" description="Basic and acidic residues" evidence="5">
    <location>
        <begin position="4531"/>
        <end position="4540"/>
    </location>
</feature>
<keyword evidence="8" id="KW-1185">Reference proteome</keyword>
<feature type="transmembrane region" description="Helical" evidence="6">
    <location>
        <begin position="4193"/>
        <end position="4214"/>
    </location>
</feature>
<feature type="compositionally biased region" description="Basic and acidic residues" evidence="5">
    <location>
        <begin position="894"/>
        <end position="905"/>
    </location>
</feature>
<dbReference type="Gene3D" id="3.80.10.10">
    <property type="entry name" value="Ribonuclease Inhibitor"/>
    <property type="match status" value="1"/>
</dbReference>
<dbReference type="InterPro" id="IPR036770">
    <property type="entry name" value="Ankyrin_rpt-contain_sf"/>
</dbReference>
<evidence type="ECO:0000313" key="7">
    <source>
        <dbReference type="EMBL" id="GLI67733.1"/>
    </source>
</evidence>
<evidence type="ECO:0000256" key="6">
    <source>
        <dbReference type="SAM" id="Phobius"/>
    </source>
</evidence>
<feature type="compositionally biased region" description="Basic and acidic residues" evidence="5">
    <location>
        <begin position="1494"/>
        <end position="1503"/>
    </location>
</feature>
<feature type="transmembrane region" description="Helical" evidence="6">
    <location>
        <begin position="4267"/>
        <end position="4286"/>
    </location>
</feature>
<feature type="compositionally biased region" description="Acidic residues" evidence="5">
    <location>
        <begin position="1504"/>
        <end position="1518"/>
    </location>
</feature>
<feature type="compositionally biased region" description="Basic residues" evidence="5">
    <location>
        <begin position="3300"/>
        <end position="3316"/>
    </location>
</feature>
<keyword evidence="6" id="KW-0472">Membrane</keyword>
<dbReference type="Gene3D" id="1.25.40.20">
    <property type="entry name" value="Ankyrin repeat-containing domain"/>
    <property type="match status" value="3"/>
</dbReference>
<comment type="caution">
    <text evidence="7">The sequence shown here is derived from an EMBL/GenBank/DDBJ whole genome shotgun (WGS) entry which is preliminary data.</text>
</comment>
<feature type="compositionally biased region" description="Polar residues" evidence="5">
    <location>
        <begin position="4462"/>
        <end position="4473"/>
    </location>
</feature>
<evidence type="ECO:0000256" key="4">
    <source>
        <dbReference type="PROSITE-ProRule" id="PRU00023"/>
    </source>
</evidence>
<proteinExistence type="predicted"/>
<dbReference type="SUPFAM" id="SSF48403">
    <property type="entry name" value="Ankyrin repeat"/>
    <property type="match status" value="2"/>
</dbReference>
<feature type="region of interest" description="Disordered" evidence="5">
    <location>
        <begin position="2730"/>
        <end position="2763"/>
    </location>
</feature>
<evidence type="ECO:0000256" key="5">
    <source>
        <dbReference type="SAM" id="MobiDB-lite"/>
    </source>
</evidence>
<dbReference type="InterPro" id="IPR002110">
    <property type="entry name" value="Ankyrin_rpt"/>
</dbReference>
<feature type="compositionally biased region" description="Polar residues" evidence="5">
    <location>
        <begin position="882"/>
        <end position="893"/>
    </location>
</feature>
<feature type="transmembrane region" description="Helical" evidence="6">
    <location>
        <begin position="4007"/>
        <end position="4028"/>
    </location>
</feature>
<feature type="region of interest" description="Disordered" evidence="5">
    <location>
        <begin position="1489"/>
        <end position="1537"/>
    </location>
</feature>
<feature type="transmembrane region" description="Helical" evidence="6">
    <location>
        <begin position="4168"/>
        <end position="4187"/>
    </location>
</feature>
<evidence type="ECO:0000256" key="3">
    <source>
        <dbReference type="ARBA" id="ARBA00023043"/>
    </source>
</evidence>
<dbReference type="InterPro" id="IPR032675">
    <property type="entry name" value="LRR_dom_sf"/>
</dbReference>
<dbReference type="InterPro" id="IPR018247">
    <property type="entry name" value="EF_Hand_1_Ca_BS"/>
</dbReference>
<evidence type="ECO:0000256" key="2">
    <source>
        <dbReference type="ARBA" id="ARBA00022737"/>
    </source>
</evidence>
<keyword evidence="2" id="KW-0677">Repeat</keyword>
<dbReference type="PROSITE" id="PS00018">
    <property type="entry name" value="EF_HAND_1"/>
    <property type="match status" value="1"/>
</dbReference>
<keyword evidence="3 4" id="KW-0040">ANK repeat</keyword>
<feature type="region of interest" description="Disordered" evidence="5">
    <location>
        <begin position="3708"/>
        <end position="3741"/>
    </location>
</feature>
<accession>A0ABQ5SE56</accession>
<reference evidence="7 8" key="1">
    <citation type="journal article" date="2023" name="IScience">
        <title>Expanded male sex-determining region conserved during the evolution of homothallism in the green alga Volvox.</title>
        <authorList>
            <person name="Yamamoto K."/>
            <person name="Matsuzaki R."/>
            <person name="Mahakham W."/>
            <person name="Heman W."/>
            <person name="Sekimoto H."/>
            <person name="Kawachi M."/>
            <person name="Minakuchi Y."/>
            <person name="Toyoda A."/>
            <person name="Nozaki H."/>
        </authorList>
    </citation>
    <scope>NUCLEOTIDE SEQUENCE [LARGE SCALE GENOMIC DNA]</scope>
    <source>
        <strain evidence="7 8">NIES-4468</strain>
    </source>
</reference>
<feature type="compositionally biased region" description="Low complexity" evidence="5">
    <location>
        <begin position="3270"/>
        <end position="3279"/>
    </location>
</feature>
<feature type="region of interest" description="Disordered" evidence="5">
    <location>
        <begin position="3224"/>
        <end position="3316"/>
    </location>
</feature>
<feature type="region of interest" description="Disordered" evidence="5">
    <location>
        <begin position="3428"/>
        <end position="3448"/>
    </location>
</feature>
<feature type="transmembrane region" description="Helical" evidence="6">
    <location>
        <begin position="3917"/>
        <end position="3938"/>
    </location>
</feature>
<sequence length="4546" mass="487120">MDANIVRTAAVLHLGSPRSSDARGTSDGVLATPDIRLGFRFSAFGLPAIDGELVRKYLDMESDPIKDQEKAACTASGKDAQCPTEGKLTASQRLEAVLKALERTYEAPSGVTKSNSDLLATSASSVKTGDGWCSLLPDGPYAVAVITGQKPWLPNTYSDADSSVSESAGACSPGSDATAPFPAAVFPPLWLPALSRSLTYLDLSYSLDLDPATWDIPALAALPRLALLCLRNTVLVSPLPAALVTRLPALRVLDLHNAKFTLPQEQVAAMLLALSNACEVCGTGGAIPARHVVLTTSEINDREMKMQSTFQGTYISGTGPELRLRYVPSKDPEASDGGGSDSVPRIYDTPTDDGKMFSYAAAIRAVQATRERAFLAHARAAWWEISLEEGSKLVRQPLDFSMLQLLYDLGLLPPLAEPQQPPSAGSGIPASATGDTSGASGAGQEQTAGQVASIDNDFGVEFVIKDWMPDRPPGVELTIDYTCLELSWPYKCSRWDSPTWSHEQSLHSLYRKYSSAYLTSRQWKLFIEGATHGSESRLPATGASGQDADDPFAVEVVPFQALEDRERLAAATLYAACKGTAKGMMSVGDRFKGSVHMVSEHEAIAASKSRPQPGASVVVPTASALAARSRARRLLVAGLLGAGLEAVSPAPHGIVSPACLLLAMRLEARLYGRVRRVSILPRSNPAYSVTHVTRYWSSVQSLHDLLRTVPLVRRGVLGGSVPLAAAAELPAAELRALVYKMDKAARKGIGGAAAALAEKALLAADTADLDALENQASNGGRIDEQIPLFTEDWQPSERGTESLCAWYIADPYVWPHGTVLHNAVALGHLRAASWLLERGVSINSRISRWGFSPVHLCCLRPCIWPIDYLILRNFRIPATPRDSYSTGTGTNSTDVKDREPDRNPDDDSSDEDESHAQQSARLRRMDVMMSWQSKLLDKKLGVPKGFYKRAKARIFPGVCAVTEAGFTSYCPHRCNVMMGPLWFSVDDEVNPTKDVPHGQIQKPFVRSLVCTAATSAAHDDAGGASAMAAAAHPMLRLLLSHGADLNAQSWCGMTPLHCAAASCAPETFVALVEAGASLRTRLPGTLVGPLHLLAHRSTRRWSGITPRAAARVLSCQPIIPAEEVLIRWDEWRGCPLFWLMADKNNYPPTSVLGPLLESLRNSMGFGPPGKSGAGSCMRPDSSSVALLDNPGPRLTGSGVNRNAELLNVAVYGVARALCSAIVSELADHVRMLVQYFPEAVTVLLPPADVTPLHIACYMVAWNDVKRGHILRCSVYGDTFEGNMRLPKAMLEKYTPHVPPGITISTIVPTRASTGGGSSGSPTKELLVLEKEPPAASGQARKEPMPEASAPASTDADERWHYCVYTVIVRGPVVNEGAGETESSAMQRCLNAQLQIVHLLLGAGALVDVQDAFGYTPLIVAILSSSPPVVALLLEKGASMEVVARHAIAAMELFTGRRLGKVRTARDSQVLGPDLLLFGSCEALQGLGKQQIQSAKKDEEKRDSEDEDGDEDEDEDEDAGSGKGKGKSGSGRTPAWKRPRYGAMGDDLLALPSIPVDLFKELMDKTLVTPLTAAVMRYMICYTCSRHYDETGPGTGMKVDGTTSSYHFTLDNSMNIATRLSRFGDGILYLLLHHGSPELRKPLLDIIREATASNVVEEMPRTSIWLLQEAMPGNHYVSYADRAAREACNTLSPFTLTSLDSAIQKALNLALKEAGLVGRDPHKRAEEKAKAAEVLGSGAPPWGPYEDEILGDLITTGLYPLFMSRNVTNGEASILRMSAGLLQFANRISVCKRALLQAHIRQFTRDGLAHGGDSGNASSPAAAWDLDNIEHLPVESFNYACKSSQQRIRATRALGLSAHAGADGGTTAVGDATTSQDNKNGSTVLALHTLDDIEYGLTYSRANEVLPPVTSMRMSLGHNAPIPDVVLRALAETMFKFVRTLCHVAQKELQWVRLPGGVTYTAVDGLFLPMLPGERGWNVTDMFRPRNFGFRLSFTYTRRTLTVELHAMSLMRTVPIDIEDLDKGDAASGTAIAATSPLAGGRVAMEEAPSTAGAAATGTDGSGDTVQARRAGAASVTHSRAAEFGYWMRNPDVVRMEQVQSMAGRLESTARRVGGNWRQMPAPPPWWITGWVDRFFRLFLLEALNNEGNKAKKLKLVNMYDTSAQDPRVPNSDAAAPWSRLEANVLMMLLSLHPLSLDGKTDGESKDLGGNLMDAKHLNRVEKILKAPICASISRMTEDSNPDRGCIAFTAQWNMLAQERKWPMRSTLEIQDVIFRLVRMSSCSYTAAWLPSLQVMFEMLMSGDISPELRRETEAKLLSLASDATFARRLVWGTCRGRRADARALALLSGVVEFQPLLMEALMEHEAECEALEQWSQESQYWVVACGPALEKLEPEGLSMLLQEHYDFDYRPLVLPYRPVIAAQSNAVPRGATGKDGAPVSVNGAATTIPTAGEDSGDSSKRMVYCRFRSREDLSRAVSAAIPVPGLNGKGSGMGPSTSSLLAMLPISLWEAGAVTSSEVPHRHDKAVLPFFSLVFSRLPRGLQRADPHAAGTMWGAGLQAVVLHRRPGLSRWYPWGSPPDVSEEAGVAGTLFDAHATEPLPKSWMRELDSNDDGELTYREFLLAYLRHRGGDFLGPQLQPEANAALQQSGDRQQVTPGAGAQMEGNATADQVMDPEPSAVSAGTRGWQRATRAVAQGQLSQAFWDQANALQLLRNRDREAAVAGRQNALMRAERDQQGPAAGAGSRGGGRKAPTGPGAGNGTGIAAMRQLRARALGALAGSLLGPGGSSSSFPLVTLAGLDTVTPEELSEVQRCAWITYGNMRTAARYLQNAQANGYVPDGSKAGSTGWLTAWQAAERAAIDSVMRGLHKPGALFDNQAAAAALGGGAGLFGPRGPRSWLQALSGTLNPGPASGAAGTMSDGTSACGRSQVRDSILLELIVDLAASSRRAAHGEVLSEGDEKPVGPMVGPSPMFMGRTLASVAAQLGVDSAEEVATAVGALALSIKNEGASRGGAAPGVGGLDEMFCASALRLAAEEVWAFVMDMQAMVDQVVSPLVAAADQSMPIIERESINTIFGNTNIELILEYEIELLKLLTVQWRMGARTSLVIPSVAGPSQYLVGSMQKKLAAARLRAFGGDFPPSAEQLGLDPLATGVQLRPVLTDPGVAGEVLELLLRLATAYQNYLDRIDEALQELLACVDRDEKGTLSALLRRFGRPVKLRTGEGAKAKVGDPSTEDAAKGEEEDSDSSSDYEDATIDGDGKNAGTNADGAVASASASKGSGGQNDGASKAKPKDDKKDKGTKKDKRLSHPPIHHVRPLISIRQLARYGAGAEVEACLRKPASHLAVLAFLANVCRSISQAQGQLAAVQAAVAGGDGGTGEPGQPPTLAMQLAPAVAIGAAYRRNAAAAGASSSFKFRFGFGKAAAVGSGTRAPSAPPSAGAVNTRRSSEARSGGAVMGALRRVWQWVLGVRMSKVLPLGADLHPLFQPPAPGPGGIPRASAASTAEHRVTLRAVGAAVMAAEEGGRRLGPAPSMAERLDVWMEQKLLAGNYASRILLVVCTALTCLMWRVVPLVSEWRRYLEDLRVANNLLHHRHVIRQLERAINVRPDDDDALDAEVAELHSAIRRGVEDAAKEVDMGDGDVDKMSPMILDSSFWTTKGPKRIHDPEPLWAALKLAEERTLHSTFAGARLLSNARRCAARLAAANAGMGSGKGTKSGAAGKGARKGGASKSHGVESDSDEAEMALDAIAVPAPAKRRPPPPPPKKTSAVVASNGAKGIAGPGTGPVGAKQLVRLFGSKPREGAAGDGPKMAWGMPFGGGGIAAAVGLAQRVKQFGGALKRAVRRREHARRRWDKTLFLVTQSGALDEANLVQEHAREVSRLQRAAALLAWKQLRGAAGDILMVFGAVVFRDVGRAFALVMSGFLMAFPFAVLAVALQMEPDTLPDRRWMAGLVAAYVVIGFCGMAAAVAQLRKDPSQLKVYKPSDTIRFPNFRKGTTLSSWKAHWVNVFALFTLVLEFWQLCAFSYQRRIPYPKASFLKQIFPWALLDLGPAAYFLQVFALLAFMLVWIAVFFPQTPAGLKRVIMPFLGQASYLTITSGLLSQLDCRLESGQLVRNQNITCWIDPRHLYGAVAAMLALGLYVPRATLTPFEVFFPSENLDIKYRGLYVRVVQLLRLGMAGYNLFFLETYPLAVMLANAILCGLLAAMTAIMWPCCIGAVNIGRGTGFVLATWSQVVSVVVLNFIPDNHLIFDPIKRQYYTDDWKYVYVLVSGWVIIAAVGYWLLKRYLRRSGSAAIRFSLKTNPFNYTLSPSASALLEAAPASASTWGQQASETIASDKQQAPQLAQRPPPPPGTDSKPPASRTSDERSLSGLNNMNEEASGSDAATATRGTYSSIASSGEGREEASTGDLNVSKGDSDSDDDKEEDKDGPGRRGSSGNSERDDSGSAADGGSKGERSSDPPSNQPSISNSALDAALGLPVVSPRLISELAHQGLLTPADEMRAFMARLVRRARRRLAGNNSSDSDEDRFDRSRHRESDDEEDD</sequence>
<feature type="region of interest" description="Disordered" evidence="5">
    <location>
        <begin position="2648"/>
        <end position="2685"/>
    </location>
</feature>
<dbReference type="SMART" id="SM00248">
    <property type="entry name" value="ANK"/>
    <property type="match status" value="4"/>
</dbReference>
<dbReference type="PANTHER" id="PTHR24189:SF50">
    <property type="entry name" value="ANKYRIN REPEAT AND SOCS BOX PROTEIN 2"/>
    <property type="match status" value="1"/>
</dbReference>
<dbReference type="InterPro" id="IPR050745">
    <property type="entry name" value="Multifunctional_regulatory"/>
</dbReference>